<comment type="caution">
    <text evidence="1">The sequence shown here is derived from an EMBL/GenBank/DDBJ whole genome shotgun (WGS) entry which is preliminary data.</text>
</comment>
<sequence>MGNDEYTKKLEMAIQEFIKPLKNLPFHLIINILSGYEVEKFNPDDSNHKKTLEALKAIARLSCQLINKKGIKRKRANEVGNDIEKYVIQAFRKCNYKADKPSTSQGKKKSTGYPDLEFCVLDNKWHYLECKSYNIKNKSTSMRTFYLSPSKDFKITHSGIHFILCFEIYQDHREDDFNVYKTKGWKILDAYNLDIDLKYEFNSDNRRLYKPELILAEENIQ</sequence>
<evidence type="ECO:0000313" key="2">
    <source>
        <dbReference type="Proteomes" id="UP000294588"/>
    </source>
</evidence>
<dbReference type="EMBL" id="SMOG01000010">
    <property type="protein sequence ID" value="TDF73010.1"/>
    <property type="molecule type" value="Genomic_DNA"/>
</dbReference>
<organism evidence="1 2">
    <name type="scientific">Candidatus Syntrophosphaera thermopropionivorans</name>
    <dbReference type="NCBI Taxonomy" id="2593015"/>
    <lineage>
        <taxon>Bacteria</taxon>
        <taxon>Pseudomonadati</taxon>
        <taxon>Candidatus Cloacimonadota</taxon>
        <taxon>Candidatus Cloacimonadia</taxon>
        <taxon>Candidatus Cloacimonadales</taxon>
        <taxon>Candidatus Cloacimonadaceae</taxon>
        <taxon>Candidatus Syntrophosphaera</taxon>
    </lineage>
</organism>
<protein>
    <submittedName>
        <fullName evidence="1">Uncharacterized protein</fullName>
    </submittedName>
</protein>
<reference evidence="1" key="1">
    <citation type="submission" date="2019-03" db="EMBL/GenBank/DDBJ databases">
        <title>Candidatus Syntrophosphaera thermopropionivorans: a novel player in syntrophic propionate oxidation during anaerobic digestion.</title>
        <authorList>
            <person name="Dyksma S."/>
        </authorList>
    </citation>
    <scope>NUCLEOTIDE SEQUENCE</scope>
    <source>
        <strain evidence="1">W5</strain>
    </source>
</reference>
<gene>
    <name evidence="1" type="ORF">E0946_04315</name>
</gene>
<accession>A0AC61QJ68</accession>
<evidence type="ECO:0000313" key="1">
    <source>
        <dbReference type="EMBL" id="TDF73010.1"/>
    </source>
</evidence>
<proteinExistence type="predicted"/>
<name>A0AC61QJ68_9BACT</name>
<dbReference type="Proteomes" id="UP000294588">
    <property type="component" value="Unassembled WGS sequence"/>
</dbReference>
<keyword evidence="2" id="KW-1185">Reference proteome</keyword>